<evidence type="ECO:0000256" key="7">
    <source>
        <dbReference type="ARBA" id="ARBA00022679"/>
    </source>
</evidence>
<feature type="transmembrane region" description="Helical" evidence="12">
    <location>
        <begin position="276"/>
        <end position="305"/>
    </location>
</feature>
<dbReference type="InterPro" id="IPR003352">
    <property type="entry name" value="PTS_EIIC"/>
</dbReference>
<evidence type="ECO:0000259" key="14">
    <source>
        <dbReference type="PROSITE" id="PS51104"/>
    </source>
</evidence>
<evidence type="ECO:0000313" key="15">
    <source>
        <dbReference type="EMBL" id="WYJ77968.1"/>
    </source>
</evidence>
<feature type="transmembrane region" description="Helical" evidence="12">
    <location>
        <begin position="172"/>
        <end position="192"/>
    </location>
</feature>
<dbReference type="InterPro" id="IPR013014">
    <property type="entry name" value="PTS_EIIC_2"/>
</dbReference>
<reference evidence="15 16" key="1">
    <citation type="submission" date="2021-03" db="EMBL/GenBank/DDBJ databases">
        <authorList>
            <person name="Gilmore M.S."/>
            <person name="Schwartzman J."/>
            <person name="Van Tyne D."/>
            <person name="Martin M."/>
            <person name="Earl A.M."/>
            <person name="Manson A.L."/>
            <person name="Straub T."/>
            <person name="Salamzade R."/>
            <person name="Saavedra J."/>
            <person name="Lebreton F."/>
            <person name="Prichula J."/>
            <person name="Schaufler K."/>
            <person name="Gaca A."/>
            <person name="Sgardioli B."/>
            <person name="Wagenaar J."/>
            <person name="Strong T."/>
        </authorList>
    </citation>
    <scope>NUCLEOTIDE SEQUENCE [LARGE SCALE GENOMIC DNA]</scope>
    <source>
        <strain evidence="15 16">DIV2402</strain>
    </source>
</reference>
<feature type="transmembrane region" description="Helical" evidence="12">
    <location>
        <begin position="54"/>
        <end position="72"/>
    </location>
</feature>
<dbReference type="Gene3D" id="3.40.50.2300">
    <property type="match status" value="1"/>
</dbReference>
<dbReference type="Proteomes" id="UP000664701">
    <property type="component" value="Chromosome"/>
</dbReference>
<keyword evidence="7" id="KW-0808">Transferase</keyword>
<dbReference type="InterPro" id="IPR036095">
    <property type="entry name" value="PTS_EIIB-like_sf"/>
</dbReference>
<keyword evidence="6" id="KW-0762">Sugar transport</keyword>
<keyword evidence="8" id="KW-0598">Phosphotransferase system</keyword>
<keyword evidence="4" id="KW-1003">Cell membrane</keyword>
<feature type="domain" description="PTS EIIB type-2" evidence="13">
    <location>
        <begin position="375"/>
        <end position="470"/>
    </location>
</feature>
<dbReference type="RefSeq" id="WP_243430389.1">
    <property type="nucleotide sequence ID" value="NZ_CP147251.1"/>
</dbReference>
<feature type="transmembrane region" description="Helical" evidence="12">
    <location>
        <begin position="311"/>
        <end position="333"/>
    </location>
</feature>
<dbReference type="InterPro" id="IPR013011">
    <property type="entry name" value="PTS_EIIB_2"/>
</dbReference>
<feature type="transmembrane region" description="Helical" evidence="12">
    <location>
        <begin position="131"/>
        <end position="152"/>
    </location>
</feature>
<comment type="subcellular location">
    <subcellularLocation>
        <location evidence="2">Cell membrane</location>
        <topology evidence="2">Multi-pass membrane protein</topology>
    </subcellularLocation>
</comment>
<gene>
    <name evidence="15" type="ORF">DOK78_002608</name>
</gene>
<dbReference type="PANTHER" id="PTHR30181:SF2">
    <property type="entry name" value="PTS SYSTEM MANNITOL-SPECIFIC EIICBA COMPONENT"/>
    <property type="match status" value="1"/>
</dbReference>
<dbReference type="SUPFAM" id="SSF52794">
    <property type="entry name" value="PTS system IIB component-like"/>
    <property type="match status" value="1"/>
</dbReference>
<evidence type="ECO:0000256" key="8">
    <source>
        <dbReference type="ARBA" id="ARBA00022683"/>
    </source>
</evidence>
<comment type="function">
    <text evidence="1">The phosphoenolpyruvate-dependent sugar phosphotransferase system (sugar PTS), a major carbohydrate active transport system, catalyzes the phosphorylation of incoming sugar substrates concomitantly with their translocation across the cell membrane. The enzyme II CmtAB PTS system is involved in D-mannitol transport.</text>
</comment>
<keyword evidence="10 12" id="KW-1133">Transmembrane helix</keyword>
<name>A0ABZ2SQB0_9ENTE</name>
<dbReference type="EMBL" id="CP147251">
    <property type="protein sequence ID" value="WYJ77968.1"/>
    <property type="molecule type" value="Genomic_DNA"/>
</dbReference>
<evidence type="ECO:0000256" key="3">
    <source>
        <dbReference type="ARBA" id="ARBA00022448"/>
    </source>
</evidence>
<dbReference type="InterPro" id="IPR050893">
    <property type="entry name" value="Sugar_PTS"/>
</dbReference>
<protein>
    <submittedName>
        <fullName evidence="15">PTS system, mannitol-specific IIB component</fullName>
    </submittedName>
</protein>
<keyword evidence="11 12" id="KW-0472">Membrane</keyword>
<accession>A0ABZ2SQB0</accession>
<feature type="transmembrane region" description="Helical" evidence="12">
    <location>
        <begin position="78"/>
        <end position="110"/>
    </location>
</feature>
<dbReference type="PANTHER" id="PTHR30181">
    <property type="entry name" value="MANNITOL PERMEASE IIC COMPONENT"/>
    <property type="match status" value="1"/>
</dbReference>
<keyword evidence="9 12" id="KW-0812">Transmembrane</keyword>
<evidence type="ECO:0000256" key="2">
    <source>
        <dbReference type="ARBA" id="ARBA00004651"/>
    </source>
</evidence>
<evidence type="ECO:0000313" key="16">
    <source>
        <dbReference type="Proteomes" id="UP000664701"/>
    </source>
</evidence>
<dbReference type="PROSITE" id="PS51104">
    <property type="entry name" value="PTS_EIIC_TYPE_2"/>
    <property type="match status" value="1"/>
</dbReference>
<evidence type="ECO:0000256" key="1">
    <source>
        <dbReference type="ARBA" id="ARBA00002434"/>
    </source>
</evidence>
<dbReference type="Pfam" id="PF02302">
    <property type="entry name" value="PTS_IIB"/>
    <property type="match status" value="1"/>
</dbReference>
<dbReference type="Pfam" id="PF02378">
    <property type="entry name" value="PTS_EIIC"/>
    <property type="match status" value="1"/>
</dbReference>
<evidence type="ECO:0000256" key="4">
    <source>
        <dbReference type="ARBA" id="ARBA00022475"/>
    </source>
</evidence>
<sequence length="470" mass="49953">MENVKVKIQRFGNTLSAMVMPNIGAFIAWGILAALFIPAGYFPNEKLNSLIGPTLTYVLPILIGYTAGYNIYGKRGGVAGVLATVGVIVGSDVTMLIGGMVMGPIGALTIRKIDKIAKGRVKSGLEMLVDNFTLGILGAILMVVGLNAVAPVYNVISSFLMSAVNFLSENNIIQLSPVVVVPGQLLFLNNAINHGILSPLGIEQAAEFGKSILFLVESNGGPWTGLAFAFAVFGRGMAKKSAPGAAIIQLFGGIGEVVFPYALTKPITMLGPIIGQVFALYWFSIFGGGTVAAVSPGSFIALIMMSPKDGIIANVSGYIVSGLLSFAIVGFLLKRSKNNEELVEYDLSTEENSSVSSSTNSEDQRNNRLAPRNIQNIYFACDAGMGSSVMAASILTTQLQKNGVSLKVNHVSLSEVPKNADLIVTSDILYERALTQVAEDVPIIKIHDLMSKNEHSEIAKTIKDMIEQNK</sequence>
<evidence type="ECO:0000256" key="11">
    <source>
        <dbReference type="ARBA" id="ARBA00023136"/>
    </source>
</evidence>
<dbReference type="InterPro" id="IPR003501">
    <property type="entry name" value="PTS_EIIB_2/3"/>
</dbReference>
<feature type="transmembrane region" description="Helical" evidence="12">
    <location>
        <begin position="245"/>
        <end position="264"/>
    </location>
</feature>
<feature type="domain" description="PTS EIIC type-2" evidence="14">
    <location>
        <begin position="11"/>
        <end position="408"/>
    </location>
</feature>
<organism evidence="15 16">
    <name type="scientific">Candidatus Enterococcus lowellii</name>
    <dbReference type="NCBI Taxonomy" id="2230877"/>
    <lineage>
        <taxon>Bacteria</taxon>
        <taxon>Bacillati</taxon>
        <taxon>Bacillota</taxon>
        <taxon>Bacilli</taxon>
        <taxon>Lactobacillales</taxon>
        <taxon>Enterococcaceae</taxon>
        <taxon>Enterococcus</taxon>
    </lineage>
</organism>
<feature type="transmembrane region" description="Helical" evidence="12">
    <location>
        <begin position="212"/>
        <end position="233"/>
    </location>
</feature>
<reference evidence="15 16" key="2">
    <citation type="submission" date="2024-03" db="EMBL/GenBank/DDBJ databases">
        <title>The Genome Sequence of Enterococcus sp. DIV2402.</title>
        <authorList>
            <consortium name="The Broad Institute Genomics Platform"/>
            <consortium name="The Broad Institute Microbial Omics Core"/>
            <consortium name="The Broad Institute Genomic Center for Infectious Diseases"/>
            <person name="Earl A."/>
            <person name="Manson A."/>
            <person name="Gilmore M."/>
            <person name="Schwartman J."/>
            <person name="Shea T."/>
            <person name="Abouelleil A."/>
            <person name="Cao P."/>
            <person name="Chapman S."/>
            <person name="Cusick C."/>
            <person name="Young S."/>
            <person name="Neafsey D."/>
            <person name="Nusbaum C."/>
            <person name="Birren B."/>
        </authorList>
    </citation>
    <scope>NUCLEOTIDE SEQUENCE [LARGE SCALE GENOMIC DNA]</scope>
    <source>
        <strain evidence="15 16">DIV2402</strain>
    </source>
</reference>
<feature type="transmembrane region" description="Helical" evidence="12">
    <location>
        <begin position="23"/>
        <end position="42"/>
    </location>
</feature>
<evidence type="ECO:0000256" key="6">
    <source>
        <dbReference type="ARBA" id="ARBA00022597"/>
    </source>
</evidence>
<evidence type="ECO:0000259" key="13">
    <source>
        <dbReference type="PROSITE" id="PS51099"/>
    </source>
</evidence>
<keyword evidence="5" id="KW-0597">Phosphoprotein</keyword>
<keyword evidence="16" id="KW-1185">Reference proteome</keyword>
<evidence type="ECO:0000256" key="9">
    <source>
        <dbReference type="ARBA" id="ARBA00022692"/>
    </source>
</evidence>
<evidence type="ECO:0000256" key="10">
    <source>
        <dbReference type="ARBA" id="ARBA00022989"/>
    </source>
</evidence>
<dbReference type="PROSITE" id="PS51099">
    <property type="entry name" value="PTS_EIIB_TYPE_2"/>
    <property type="match status" value="1"/>
</dbReference>
<evidence type="ECO:0000256" key="12">
    <source>
        <dbReference type="SAM" id="Phobius"/>
    </source>
</evidence>
<proteinExistence type="predicted"/>
<keyword evidence="3" id="KW-0813">Transport</keyword>
<evidence type="ECO:0000256" key="5">
    <source>
        <dbReference type="ARBA" id="ARBA00022553"/>
    </source>
</evidence>